<dbReference type="PANTHER" id="PTHR43366">
    <property type="entry name" value="PYRUVATE SYNTHASE SUBUNIT PORC"/>
    <property type="match status" value="1"/>
</dbReference>
<dbReference type="EMBL" id="CP146612">
    <property type="protein sequence ID" value="WWX26320.1"/>
    <property type="molecule type" value="Genomic_DNA"/>
</dbReference>
<keyword evidence="4" id="KW-1185">Reference proteome</keyword>
<evidence type="ECO:0000313" key="3">
    <source>
        <dbReference type="EMBL" id="WWX26320.1"/>
    </source>
</evidence>
<dbReference type="InterPro" id="IPR002869">
    <property type="entry name" value="Pyrv_flavodox_OxRed_cen"/>
</dbReference>
<protein>
    <submittedName>
        <fullName evidence="3">2-oxoacid:acceptor oxidoreductase family protein</fullName>
    </submittedName>
</protein>
<evidence type="ECO:0000313" key="4">
    <source>
        <dbReference type="Proteomes" id="UP001375370"/>
    </source>
</evidence>
<dbReference type="PANTHER" id="PTHR43366:SF1">
    <property type="entry name" value="PYRUVATE SYNTHASE SUBUNIT PORC"/>
    <property type="match status" value="1"/>
</dbReference>
<name>A0ABZ2J5W3_9CHLR</name>
<dbReference type="NCBIfam" id="TIGR02175">
    <property type="entry name" value="PorC_KorC"/>
    <property type="match status" value="1"/>
</dbReference>
<evidence type="ECO:0000259" key="2">
    <source>
        <dbReference type="Pfam" id="PF01558"/>
    </source>
</evidence>
<dbReference type="RefSeq" id="WP_338739376.1">
    <property type="nucleotide sequence ID" value="NZ_CP146612.1"/>
</dbReference>
<dbReference type="InterPro" id="IPR011894">
    <property type="entry name" value="PorC_KorC"/>
</dbReference>
<proteinExistence type="predicted"/>
<keyword evidence="1" id="KW-0560">Oxidoreductase</keyword>
<evidence type="ECO:0000256" key="1">
    <source>
        <dbReference type="ARBA" id="ARBA00023002"/>
    </source>
</evidence>
<dbReference type="Proteomes" id="UP001375370">
    <property type="component" value="Chromosome"/>
</dbReference>
<dbReference type="Gene3D" id="3.40.920.10">
    <property type="entry name" value="Pyruvate-ferredoxin oxidoreductase, PFOR, domain III"/>
    <property type="match status" value="1"/>
</dbReference>
<dbReference type="SUPFAM" id="SSF53323">
    <property type="entry name" value="Pyruvate-ferredoxin oxidoreductase, PFOR, domain III"/>
    <property type="match status" value="1"/>
</dbReference>
<feature type="domain" description="Pyruvate/ketoisovalerate oxidoreductase catalytic" evidence="2">
    <location>
        <begin position="14"/>
        <end position="180"/>
    </location>
</feature>
<gene>
    <name evidence="3" type="ORF">V8247_08890</name>
</gene>
<organism evidence="3 4">
    <name type="scientific">Candidatus Dehalogenimonas loeffleri</name>
    <dbReference type="NCBI Taxonomy" id="3127115"/>
    <lineage>
        <taxon>Bacteria</taxon>
        <taxon>Bacillati</taxon>
        <taxon>Chloroflexota</taxon>
        <taxon>Dehalococcoidia</taxon>
        <taxon>Dehalococcoidales</taxon>
        <taxon>Dehalococcoidaceae</taxon>
        <taxon>Dehalogenimonas</taxon>
    </lineage>
</organism>
<sequence>MKSELAELRWHGRGGQGAVTSAELVAQAAISEGKYAQGFPSFGPERRGAPVMAFNRINASNPIRNRAGITNPDAVIVLDPSLIEIARVTSGLKQGGTIVINTTKPLDSFPELSKHWRVAVIDANLIAREELGVPIVNTTMLGALIKALGIIDLESMTDPVNHRFGKIAAKNLKAMKRAFEETRVKELETGG</sequence>
<reference evidence="3 4" key="1">
    <citation type="submission" date="2024-03" db="EMBL/GenBank/DDBJ databases">
        <title>A Dehalogenimonas Isolated from Estuarine Sediments Dihaloeliminates Chlorinated Alkanes.</title>
        <authorList>
            <person name="Yang Y."/>
            <person name="Wang H."/>
        </authorList>
    </citation>
    <scope>NUCLEOTIDE SEQUENCE [LARGE SCALE GENOMIC DNA]</scope>
    <source>
        <strain evidence="3 4">W</strain>
    </source>
</reference>
<dbReference type="InterPro" id="IPR019752">
    <property type="entry name" value="Pyrv/ketoisovalerate_OxRed_cat"/>
</dbReference>
<dbReference type="Pfam" id="PF01558">
    <property type="entry name" value="POR"/>
    <property type="match status" value="1"/>
</dbReference>
<accession>A0ABZ2J5W3</accession>
<dbReference type="InterPro" id="IPR051626">
    <property type="entry name" value="Oxidoreductase_gamma_subunit"/>
</dbReference>